<dbReference type="Gene3D" id="3.40.50.300">
    <property type="entry name" value="P-loop containing nucleotide triphosphate hydrolases"/>
    <property type="match status" value="1"/>
</dbReference>
<protein>
    <submittedName>
        <fullName evidence="1">Putative terminase</fullName>
    </submittedName>
</protein>
<evidence type="ECO:0000313" key="1">
    <source>
        <dbReference type="EMBL" id="QJH97024.1"/>
    </source>
</evidence>
<proteinExistence type="predicted"/>
<accession>A0A6M3XGM3</accession>
<gene>
    <name evidence="1" type="ORF">TM448B00894_0020</name>
</gene>
<dbReference type="AlphaFoldDB" id="A0A6M3XGM3"/>
<sequence>MIYPLDSDLKPVVTGRMFDKLLEDKRMQKIEYRRCQVEPWYWLVNYVFTKRKDENVEGAEVERFPADPYLRYVFDMCFREPKLAIDKSRQMRLTWIMMAYELFWAQFYPNEEIICQTKAEAIADSELVKRAVFMFENQPIWMRQAVLVNSYCTFGLQNKSIIRGIPSGAHKVRAYNPTRGFIDETGFLEGEFEECKNDMLACCKDVKLVSSAMAGEWGDFVNAA</sequence>
<reference evidence="1" key="1">
    <citation type="submission" date="2020-03" db="EMBL/GenBank/DDBJ databases">
        <title>The deep terrestrial virosphere.</title>
        <authorList>
            <person name="Holmfeldt K."/>
            <person name="Nilsson E."/>
            <person name="Simone D."/>
            <person name="Lopez-Fernandez M."/>
            <person name="Wu X."/>
            <person name="de Brujin I."/>
            <person name="Lundin D."/>
            <person name="Andersson A."/>
            <person name="Bertilsson S."/>
            <person name="Dopson M."/>
        </authorList>
    </citation>
    <scope>NUCLEOTIDE SEQUENCE</scope>
    <source>
        <strain evidence="1">TM448B00894</strain>
    </source>
</reference>
<name>A0A6M3XGM3_9ZZZZ</name>
<dbReference type="EMBL" id="MT144670">
    <property type="protein sequence ID" value="QJH97024.1"/>
    <property type="molecule type" value="Genomic_DNA"/>
</dbReference>
<organism evidence="1">
    <name type="scientific">viral metagenome</name>
    <dbReference type="NCBI Taxonomy" id="1070528"/>
    <lineage>
        <taxon>unclassified sequences</taxon>
        <taxon>metagenomes</taxon>
        <taxon>organismal metagenomes</taxon>
    </lineage>
</organism>
<dbReference type="InterPro" id="IPR027417">
    <property type="entry name" value="P-loop_NTPase"/>
</dbReference>